<accession>A0AAV6FRT3</accession>
<protein>
    <submittedName>
        <fullName evidence="2">Uncharacterized protein</fullName>
    </submittedName>
</protein>
<dbReference type="AlphaFoldDB" id="A0AAV6FRT3"/>
<feature type="compositionally biased region" description="Basic residues" evidence="1">
    <location>
        <begin position="66"/>
        <end position="76"/>
    </location>
</feature>
<dbReference type="EMBL" id="JADWDJ010000021">
    <property type="protein sequence ID" value="KAG5263870.1"/>
    <property type="molecule type" value="Genomic_DNA"/>
</dbReference>
<sequence length="148" mass="15682">MSSASPVAPSIPIGLSSVSDIGDRASSWSPQLAPSSPAPAGSWERVADSRGGRSSAPSMGSSSVRLARRASLRRRDRRESRAQCSHTSGDVNAVWACCSPRHAAHTWWVSAAEILFPHKHILAGASHFLAGRGGTGVDMLFRYCLRTG</sequence>
<keyword evidence="3" id="KW-1185">Reference proteome</keyword>
<comment type="caution">
    <text evidence="2">The sequence shown here is derived from an EMBL/GenBank/DDBJ whole genome shotgun (WGS) entry which is preliminary data.</text>
</comment>
<reference evidence="2" key="1">
    <citation type="submission" date="2020-10" db="EMBL/GenBank/DDBJ databases">
        <title>Chromosome-scale genome assembly of the Allis shad, Alosa alosa.</title>
        <authorList>
            <person name="Margot Z."/>
            <person name="Christophe K."/>
            <person name="Cabau C."/>
            <person name="Louis A."/>
            <person name="Berthelot C."/>
            <person name="Parey E."/>
            <person name="Roest Crollius H."/>
            <person name="Montfort J."/>
            <person name="Robinson-Rechavi M."/>
            <person name="Bucao C."/>
            <person name="Bouchez O."/>
            <person name="Gislard M."/>
            <person name="Lluch J."/>
            <person name="Milhes M."/>
            <person name="Lampietro C."/>
            <person name="Lopez Roques C."/>
            <person name="Donnadieu C."/>
            <person name="Braasch I."/>
            <person name="Desvignes T."/>
            <person name="Postlethwait J."/>
            <person name="Bobe J."/>
            <person name="Guiguen Y."/>
        </authorList>
    </citation>
    <scope>NUCLEOTIDE SEQUENCE</scope>
    <source>
        <strain evidence="2">M-15738</strain>
        <tissue evidence="2">Blood</tissue>
    </source>
</reference>
<evidence type="ECO:0000256" key="1">
    <source>
        <dbReference type="SAM" id="MobiDB-lite"/>
    </source>
</evidence>
<name>A0AAV6FRT3_9TELE</name>
<dbReference type="Proteomes" id="UP000823561">
    <property type="component" value="Chromosome 21"/>
</dbReference>
<gene>
    <name evidence="2" type="ORF">AALO_G00269540</name>
</gene>
<organism evidence="2 3">
    <name type="scientific">Alosa alosa</name>
    <name type="common">allis shad</name>
    <dbReference type="NCBI Taxonomy" id="278164"/>
    <lineage>
        <taxon>Eukaryota</taxon>
        <taxon>Metazoa</taxon>
        <taxon>Chordata</taxon>
        <taxon>Craniata</taxon>
        <taxon>Vertebrata</taxon>
        <taxon>Euteleostomi</taxon>
        <taxon>Actinopterygii</taxon>
        <taxon>Neopterygii</taxon>
        <taxon>Teleostei</taxon>
        <taxon>Clupei</taxon>
        <taxon>Clupeiformes</taxon>
        <taxon>Clupeoidei</taxon>
        <taxon>Clupeidae</taxon>
        <taxon>Alosa</taxon>
    </lineage>
</organism>
<proteinExistence type="predicted"/>
<feature type="region of interest" description="Disordered" evidence="1">
    <location>
        <begin position="21"/>
        <end position="86"/>
    </location>
</feature>
<evidence type="ECO:0000313" key="3">
    <source>
        <dbReference type="Proteomes" id="UP000823561"/>
    </source>
</evidence>
<evidence type="ECO:0000313" key="2">
    <source>
        <dbReference type="EMBL" id="KAG5263870.1"/>
    </source>
</evidence>
<feature type="compositionally biased region" description="Low complexity" evidence="1">
    <location>
        <begin position="25"/>
        <end position="42"/>
    </location>
</feature>
<feature type="compositionally biased region" description="Low complexity" evidence="1">
    <location>
        <begin position="52"/>
        <end position="65"/>
    </location>
</feature>